<evidence type="ECO:0000313" key="1">
    <source>
        <dbReference type="EMBL" id="VDP92801.1"/>
    </source>
</evidence>
<evidence type="ECO:0000313" key="3">
    <source>
        <dbReference type="WBParaSite" id="ECPE_0001557001-mRNA-1"/>
    </source>
</evidence>
<dbReference type="WBParaSite" id="ECPE_0001557001-mRNA-1">
    <property type="protein sequence ID" value="ECPE_0001557001-mRNA-1"/>
    <property type="gene ID" value="ECPE_0001557001"/>
</dbReference>
<gene>
    <name evidence="1" type="ORF">ECPE_LOCUS15529</name>
</gene>
<proteinExistence type="predicted"/>
<organism evidence="3">
    <name type="scientific">Echinostoma caproni</name>
    <dbReference type="NCBI Taxonomy" id="27848"/>
    <lineage>
        <taxon>Eukaryota</taxon>
        <taxon>Metazoa</taxon>
        <taxon>Spiralia</taxon>
        <taxon>Lophotrochozoa</taxon>
        <taxon>Platyhelminthes</taxon>
        <taxon>Trematoda</taxon>
        <taxon>Digenea</taxon>
        <taxon>Plagiorchiida</taxon>
        <taxon>Echinostomata</taxon>
        <taxon>Echinostomatoidea</taxon>
        <taxon>Echinostomatidae</taxon>
        <taxon>Echinostoma</taxon>
    </lineage>
</organism>
<keyword evidence="2" id="KW-1185">Reference proteome</keyword>
<evidence type="ECO:0000313" key="2">
    <source>
        <dbReference type="Proteomes" id="UP000272942"/>
    </source>
</evidence>
<dbReference type="AlphaFoldDB" id="A0A183B8J5"/>
<dbReference type="EMBL" id="UZAN01060868">
    <property type="protein sequence ID" value="VDP92801.1"/>
    <property type="molecule type" value="Genomic_DNA"/>
</dbReference>
<protein>
    <submittedName>
        <fullName evidence="3">PH domain-containing protein</fullName>
    </submittedName>
</protein>
<reference evidence="1 2" key="2">
    <citation type="submission" date="2018-11" db="EMBL/GenBank/DDBJ databases">
        <authorList>
            <consortium name="Pathogen Informatics"/>
        </authorList>
    </citation>
    <scope>NUCLEOTIDE SEQUENCE [LARGE SCALE GENOMIC DNA]</scope>
    <source>
        <strain evidence="1 2">Egypt</strain>
    </source>
</reference>
<dbReference type="Proteomes" id="UP000272942">
    <property type="component" value="Unassembled WGS sequence"/>
</dbReference>
<accession>A0A183B8J5</accession>
<reference evidence="3" key="1">
    <citation type="submission" date="2016-06" db="UniProtKB">
        <authorList>
            <consortium name="WormBaseParasite"/>
        </authorList>
    </citation>
    <scope>IDENTIFICATION</scope>
</reference>
<name>A0A183B8J5_9TREM</name>
<sequence length="155" mass="16721">MIILCRFSAFKLRQLWFAFTLQEEKQNAEHWVEELESRVGGVGMNDLEMSGYGGTGTDPKSLSIGPTDPSDYGAPFGASAFASANMMPSLLPGFGPTGWSPPPSPLSSRSRPFWNAGAYGGPPFNSLHSLLTSVVGMFRQLLKLIATKINDFGDS</sequence>